<gene>
    <name evidence="1" type="ORF">ABK249_29635</name>
</gene>
<dbReference type="RefSeq" id="WP_265105677.1">
    <property type="nucleotide sequence ID" value="NZ_JBEAAL010000035.1"/>
</dbReference>
<evidence type="ECO:0000313" key="1">
    <source>
        <dbReference type="EMBL" id="MEQ1409073.1"/>
    </source>
</evidence>
<evidence type="ECO:0000313" key="2">
    <source>
        <dbReference type="Proteomes" id="UP001496627"/>
    </source>
</evidence>
<accession>A0ABV0MAZ5</accession>
<organism evidence="1 2">
    <name type="scientific">Neorhizobium phenanthreniclasticum</name>
    <dbReference type="NCBI Taxonomy" id="3157917"/>
    <lineage>
        <taxon>Bacteria</taxon>
        <taxon>Pseudomonadati</taxon>
        <taxon>Pseudomonadota</taxon>
        <taxon>Alphaproteobacteria</taxon>
        <taxon>Hyphomicrobiales</taxon>
        <taxon>Rhizobiaceae</taxon>
        <taxon>Rhizobium/Agrobacterium group</taxon>
        <taxon>Neorhizobium</taxon>
    </lineage>
</organism>
<reference evidence="1 2" key="1">
    <citation type="submission" date="2024-05" db="EMBL/GenBank/DDBJ databases">
        <title>Neorhizobium sp. Rsf11, a plant growth promoting and heavy metal resistant PAH-degrader.</title>
        <authorList>
            <person name="Golubev S.N."/>
            <person name="Muratova A.Y."/>
            <person name="Markelova M.I."/>
        </authorList>
    </citation>
    <scope>NUCLEOTIDE SEQUENCE [LARGE SCALE GENOMIC DNA]</scope>
    <source>
        <strain evidence="1 2">Rsf11</strain>
    </source>
</reference>
<comment type="caution">
    <text evidence="1">The sequence shown here is derived from an EMBL/GenBank/DDBJ whole genome shotgun (WGS) entry which is preliminary data.</text>
</comment>
<protein>
    <recommendedName>
        <fullName evidence="3">Transposase</fullName>
    </recommendedName>
</protein>
<keyword evidence="2" id="KW-1185">Reference proteome</keyword>
<dbReference type="EMBL" id="JBEAAL010000035">
    <property type="protein sequence ID" value="MEQ1409073.1"/>
    <property type="molecule type" value="Genomic_DNA"/>
</dbReference>
<evidence type="ECO:0008006" key="3">
    <source>
        <dbReference type="Google" id="ProtNLM"/>
    </source>
</evidence>
<dbReference type="Proteomes" id="UP001496627">
    <property type="component" value="Unassembled WGS sequence"/>
</dbReference>
<name>A0ABV0MAZ5_9HYPH</name>
<sequence length="43" mass="4952">MRQVYGMKVTRLTLGDLSICPWKQVGYRRREASGWGGRGQQKP</sequence>
<proteinExistence type="predicted"/>